<reference evidence="2 3" key="1">
    <citation type="journal article" date="2019" name="Sci. Rep.">
        <title>Orb-weaving spider Araneus ventricosus genome elucidates the spidroin gene catalogue.</title>
        <authorList>
            <person name="Kono N."/>
            <person name="Nakamura H."/>
            <person name="Ohtoshi R."/>
            <person name="Moran D.A.P."/>
            <person name="Shinohara A."/>
            <person name="Yoshida Y."/>
            <person name="Fujiwara M."/>
            <person name="Mori M."/>
            <person name="Tomita M."/>
            <person name="Arakawa K."/>
        </authorList>
    </citation>
    <scope>NUCLEOTIDE SEQUENCE [LARGE SCALE GENOMIC DNA]</scope>
</reference>
<gene>
    <name evidence="2" type="ORF">AVEN_57812_1</name>
</gene>
<feature type="compositionally biased region" description="Basic and acidic residues" evidence="1">
    <location>
        <begin position="226"/>
        <end position="235"/>
    </location>
</feature>
<proteinExistence type="predicted"/>
<dbReference type="Proteomes" id="UP000499080">
    <property type="component" value="Unassembled WGS sequence"/>
</dbReference>
<accession>A0A4Y2I9B4</accession>
<protein>
    <submittedName>
        <fullName evidence="2">Uncharacterized protein</fullName>
    </submittedName>
</protein>
<dbReference type="AlphaFoldDB" id="A0A4Y2I9B4"/>
<evidence type="ECO:0000313" key="2">
    <source>
        <dbReference type="EMBL" id="GBM74012.1"/>
    </source>
</evidence>
<name>A0A4Y2I9B4_ARAVE</name>
<keyword evidence="3" id="KW-1185">Reference proteome</keyword>
<feature type="compositionally biased region" description="Basic residues" evidence="1">
    <location>
        <begin position="238"/>
        <end position="248"/>
    </location>
</feature>
<sequence length="273" mass="30827">MHSYRVSTSDHFKEVIGRAVFRVQKNTNKFNTDVLDNCGYGLDRLTLCQKLCNLYPNDNYFKKLYYISAFILDMVFWWHKNSDAADLSMGPNLWITIFRSNFEGEFEIRGGWQGLAEAGSECCELLPNEILPGEALLPAYLKAVIAAIRELNPIPEEVDPDEAILESLDFERMQIDDASVAEVPQVEKSKEETKEKQPEEVVDRPSLHSPALGGNVVQTEDPCEGTSEKSGEGALRRLGSRSQRKRRRDTPPKSDSDSEQGSLSPSKPKLDRR</sequence>
<feature type="compositionally biased region" description="Basic and acidic residues" evidence="1">
    <location>
        <begin position="185"/>
        <end position="206"/>
    </location>
</feature>
<feature type="region of interest" description="Disordered" evidence="1">
    <location>
        <begin position="178"/>
        <end position="273"/>
    </location>
</feature>
<evidence type="ECO:0000313" key="3">
    <source>
        <dbReference type="Proteomes" id="UP000499080"/>
    </source>
</evidence>
<evidence type="ECO:0000256" key="1">
    <source>
        <dbReference type="SAM" id="MobiDB-lite"/>
    </source>
</evidence>
<dbReference type="EMBL" id="BGPR01002470">
    <property type="protein sequence ID" value="GBM74012.1"/>
    <property type="molecule type" value="Genomic_DNA"/>
</dbReference>
<comment type="caution">
    <text evidence="2">The sequence shown here is derived from an EMBL/GenBank/DDBJ whole genome shotgun (WGS) entry which is preliminary data.</text>
</comment>
<organism evidence="2 3">
    <name type="scientific">Araneus ventricosus</name>
    <name type="common">Orbweaver spider</name>
    <name type="synonym">Epeira ventricosa</name>
    <dbReference type="NCBI Taxonomy" id="182803"/>
    <lineage>
        <taxon>Eukaryota</taxon>
        <taxon>Metazoa</taxon>
        <taxon>Ecdysozoa</taxon>
        <taxon>Arthropoda</taxon>
        <taxon>Chelicerata</taxon>
        <taxon>Arachnida</taxon>
        <taxon>Araneae</taxon>
        <taxon>Araneomorphae</taxon>
        <taxon>Entelegynae</taxon>
        <taxon>Araneoidea</taxon>
        <taxon>Araneidae</taxon>
        <taxon>Araneus</taxon>
    </lineage>
</organism>